<organism evidence="1">
    <name type="scientific">Salmonella enterica I</name>
    <dbReference type="NCBI Taxonomy" id="59201"/>
    <lineage>
        <taxon>Bacteria</taxon>
        <taxon>Pseudomonadati</taxon>
        <taxon>Pseudomonadota</taxon>
        <taxon>Gammaproteobacteria</taxon>
        <taxon>Enterobacterales</taxon>
        <taxon>Enterobacteriaceae</taxon>
        <taxon>Salmonella</taxon>
    </lineage>
</organism>
<dbReference type="EMBL" id="RVVJ01000026">
    <property type="protein sequence ID" value="MML55542.1"/>
    <property type="molecule type" value="Genomic_DNA"/>
</dbReference>
<dbReference type="AlphaFoldDB" id="A0A3R1B6P7"/>
<evidence type="ECO:0000313" key="1">
    <source>
        <dbReference type="EMBL" id="MML55542.1"/>
    </source>
</evidence>
<comment type="caution">
    <text evidence="1">The sequence shown here is derived from an EMBL/GenBank/DDBJ whole genome shotgun (WGS) entry which is preliminary data.</text>
</comment>
<accession>A0A3R1B6P7</accession>
<gene>
    <name evidence="1" type="ORF">D7N80_20040</name>
</gene>
<dbReference type="Proteomes" id="UP000885348">
    <property type="component" value="Unassembled WGS sequence"/>
</dbReference>
<name>A0A3R1B6P7_SALET</name>
<reference evidence="1" key="1">
    <citation type="submission" date="2018-09" db="EMBL/GenBank/DDBJ databases">
        <authorList>
            <person name="Ashton P.M."/>
            <person name="Dallman T."/>
            <person name="Nair S."/>
            <person name="De Pinna E."/>
            <person name="Peters T."/>
            <person name="Grant K."/>
        </authorList>
    </citation>
    <scope>NUCLEOTIDE SEQUENCE [LARGE SCALE GENOMIC DNA]</scope>
    <source>
        <strain evidence="1">598938</strain>
    </source>
</reference>
<sequence length="142" mass="16045">MAHCILMNIESLEYIRESADLPENGYDEALLKFVCETPLTELDTCEMIYRYFGDMFFNESDDYFFIRKGKVSEMGGIISVIPPVNVPELKTGECIISVIQELVSELDTGEYDPDSGSANVKKIVERQFGDLFDGKGDLIVHK</sequence>
<protein>
    <submittedName>
        <fullName evidence="1">Uncharacterized protein</fullName>
    </submittedName>
</protein>
<proteinExistence type="predicted"/>